<accession>A0A6J5RBF3</accession>
<proteinExistence type="predicted"/>
<gene>
    <name evidence="1" type="ORF">UFOVP1229_94</name>
</gene>
<reference evidence="1" key="1">
    <citation type="submission" date="2020-05" db="EMBL/GenBank/DDBJ databases">
        <authorList>
            <person name="Chiriac C."/>
            <person name="Salcher M."/>
            <person name="Ghai R."/>
            <person name="Kavagutti S V."/>
        </authorList>
    </citation>
    <scope>NUCLEOTIDE SEQUENCE</scope>
</reference>
<evidence type="ECO:0000313" key="1">
    <source>
        <dbReference type="EMBL" id="CAB4191697.1"/>
    </source>
</evidence>
<sequence length="64" mass="7208">MKKKATIGRPPKNPGDIFSASIMFYMLPAEKDLYAECAAKQSMTVSQWIRTTLNQEANKKGDEK</sequence>
<organism evidence="1">
    <name type="scientific">uncultured Caudovirales phage</name>
    <dbReference type="NCBI Taxonomy" id="2100421"/>
    <lineage>
        <taxon>Viruses</taxon>
        <taxon>Duplodnaviria</taxon>
        <taxon>Heunggongvirae</taxon>
        <taxon>Uroviricota</taxon>
        <taxon>Caudoviricetes</taxon>
        <taxon>Peduoviridae</taxon>
        <taxon>Maltschvirus</taxon>
        <taxon>Maltschvirus maltsch</taxon>
    </lineage>
</organism>
<dbReference type="EMBL" id="LR797178">
    <property type="protein sequence ID" value="CAB4191697.1"/>
    <property type="molecule type" value="Genomic_DNA"/>
</dbReference>
<protein>
    <submittedName>
        <fullName evidence="1">Uncharacterized protein</fullName>
    </submittedName>
</protein>
<name>A0A6J5RBF3_9CAUD</name>